<feature type="compositionally biased region" description="Basic and acidic residues" evidence="1">
    <location>
        <begin position="62"/>
        <end position="73"/>
    </location>
</feature>
<organism evidence="2 3">
    <name type="scientific">Streptomyces physcomitrii</name>
    <dbReference type="NCBI Taxonomy" id="2724184"/>
    <lineage>
        <taxon>Bacteria</taxon>
        <taxon>Bacillati</taxon>
        <taxon>Actinomycetota</taxon>
        <taxon>Actinomycetes</taxon>
        <taxon>Kitasatosporales</taxon>
        <taxon>Streptomycetaceae</taxon>
        <taxon>Streptomyces</taxon>
    </lineage>
</organism>
<keyword evidence="3" id="KW-1185">Reference proteome</keyword>
<feature type="region of interest" description="Disordered" evidence="1">
    <location>
        <begin position="27"/>
        <end position="73"/>
    </location>
</feature>
<reference evidence="2 3" key="1">
    <citation type="submission" date="2020-04" db="EMBL/GenBank/DDBJ databases">
        <title>Phylogenetic Diversity and Antibacterial Activity against Ralstonia solanacearum of Endophytic Actinomycete Isolated from Moss.</title>
        <authorList>
            <person name="Zhuang X."/>
        </authorList>
    </citation>
    <scope>NUCLEOTIDE SEQUENCE [LARGE SCALE GENOMIC DNA]</scope>
    <source>
        <strain evidence="2 3">LD120</strain>
    </source>
</reference>
<evidence type="ECO:0000313" key="3">
    <source>
        <dbReference type="Proteomes" id="UP000772196"/>
    </source>
</evidence>
<comment type="caution">
    <text evidence="2">The sequence shown here is derived from an EMBL/GenBank/DDBJ whole genome shotgun (WGS) entry which is preliminary data.</text>
</comment>
<proteinExistence type="predicted"/>
<evidence type="ECO:0000313" key="2">
    <source>
        <dbReference type="EMBL" id="NKI45328.1"/>
    </source>
</evidence>
<sequence length="73" mass="7562">ATLLVGTWTKEIDKGRVREVLAGRAPFDYGRLDKAAADGPDGHGDTGPGEGTDPQDTAKVPAAREGRQDAATS</sequence>
<accession>A0ABX1HAH5</accession>
<gene>
    <name evidence="2" type="ORF">HFV08_29620</name>
</gene>
<feature type="compositionally biased region" description="Basic and acidic residues" evidence="1">
    <location>
        <begin position="30"/>
        <end position="44"/>
    </location>
</feature>
<dbReference type="EMBL" id="JAAWWP010000031">
    <property type="protein sequence ID" value="NKI45328.1"/>
    <property type="molecule type" value="Genomic_DNA"/>
</dbReference>
<evidence type="ECO:0000256" key="1">
    <source>
        <dbReference type="SAM" id="MobiDB-lite"/>
    </source>
</evidence>
<dbReference type="Proteomes" id="UP000772196">
    <property type="component" value="Unassembled WGS sequence"/>
</dbReference>
<name>A0ABX1HAH5_9ACTN</name>
<protein>
    <submittedName>
        <fullName evidence="2">C4-dicarboxylate transporter DctA</fullName>
    </submittedName>
</protein>
<feature type="non-terminal residue" evidence="2">
    <location>
        <position position="1"/>
    </location>
</feature>